<evidence type="ECO:0000313" key="5">
    <source>
        <dbReference type="Proteomes" id="UP000294593"/>
    </source>
</evidence>
<feature type="domain" description="Alpha/beta hydrolase fold-3" evidence="3">
    <location>
        <begin position="45"/>
        <end position="240"/>
    </location>
</feature>
<keyword evidence="1" id="KW-0378">Hydrolase</keyword>
<name>A0A4R6RNI9_9BURK</name>
<dbReference type="SUPFAM" id="SSF53474">
    <property type="entry name" value="alpha/beta-Hydrolases"/>
    <property type="match status" value="1"/>
</dbReference>
<dbReference type="PANTHER" id="PTHR48081">
    <property type="entry name" value="AB HYDROLASE SUPERFAMILY PROTEIN C4A8.06C"/>
    <property type="match status" value="1"/>
</dbReference>
<feature type="compositionally biased region" description="Polar residues" evidence="2">
    <location>
        <begin position="284"/>
        <end position="298"/>
    </location>
</feature>
<dbReference type="InterPro" id="IPR013094">
    <property type="entry name" value="AB_hydrolase_3"/>
</dbReference>
<reference evidence="4 5" key="1">
    <citation type="submission" date="2019-03" db="EMBL/GenBank/DDBJ databases">
        <title>Genomic Encyclopedia of Type Strains, Phase IV (KMG-IV): sequencing the most valuable type-strain genomes for metagenomic binning, comparative biology and taxonomic classification.</title>
        <authorList>
            <person name="Goeker M."/>
        </authorList>
    </citation>
    <scope>NUCLEOTIDE SEQUENCE [LARGE SCALE GENOMIC DNA]</scope>
    <source>
        <strain evidence="4 5">DSM 11901</strain>
    </source>
</reference>
<dbReference type="AlphaFoldDB" id="A0A4R6RNI9"/>
<accession>A0A4R6RNI9</accession>
<feature type="region of interest" description="Disordered" evidence="2">
    <location>
        <begin position="279"/>
        <end position="298"/>
    </location>
</feature>
<evidence type="ECO:0000256" key="2">
    <source>
        <dbReference type="SAM" id="MobiDB-lite"/>
    </source>
</evidence>
<dbReference type="EMBL" id="SNXW01000001">
    <property type="protein sequence ID" value="TDP88190.1"/>
    <property type="molecule type" value="Genomic_DNA"/>
</dbReference>
<dbReference type="Pfam" id="PF07859">
    <property type="entry name" value="Abhydrolase_3"/>
    <property type="match status" value="1"/>
</dbReference>
<protein>
    <submittedName>
        <fullName evidence="4">Acetyl esterase</fullName>
    </submittedName>
</protein>
<comment type="caution">
    <text evidence="4">The sequence shown here is derived from an EMBL/GenBank/DDBJ whole genome shotgun (WGS) entry which is preliminary data.</text>
</comment>
<organism evidence="4 5">
    <name type="scientific">Aquabacterium commune</name>
    <dbReference type="NCBI Taxonomy" id="70586"/>
    <lineage>
        <taxon>Bacteria</taxon>
        <taxon>Pseudomonadati</taxon>
        <taxon>Pseudomonadota</taxon>
        <taxon>Betaproteobacteria</taxon>
        <taxon>Burkholderiales</taxon>
        <taxon>Aquabacterium</taxon>
    </lineage>
</organism>
<dbReference type="RefSeq" id="WP_166643411.1">
    <property type="nucleotide sequence ID" value="NZ_SNXW01000001.1"/>
</dbReference>
<proteinExistence type="predicted"/>
<sequence>MSTDSCTSGPNASADAQFDWSGHSGPLHLKLYKSPAHPVACGSLLVFFHPGGFLVDDLEEADHCLRVVADACEVHVLAPSYALAPERPFPAAVEDAHAVLGQVSAHKRLLGWKGTHLFVGGVEAGGNLAAVSALVSRDRHGPPLAGQILVMPMLDASLGCHSMRCAEDAQDGGSMARTLADSYRRYLPRPADRLHPYASPLKARRLGELPPALIFHTEGDPLADEAVAYADKLRQAGNHASDIALPPADVKDNQDRCEITADDPCILAMKRFLADIAQNAHPPATSSTPNTSAKGAQP</sequence>
<evidence type="ECO:0000256" key="1">
    <source>
        <dbReference type="ARBA" id="ARBA00022801"/>
    </source>
</evidence>
<dbReference type="Gene3D" id="3.40.50.1820">
    <property type="entry name" value="alpha/beta hydrolase"/>
    <property type="match status" value="1"/>
</dbReference>
<dbReference type="InterPro" id="IPR029058">
    <property type="entry name" value="AB_hydrolase_fold"/>
</dbReference>
<dbReference type="GO" id="GO:0016787">
    <property type="term" value="F:hydrolase activity"/>
    <property type="evidence" value="ECO:0007669"/>
    <property type="project" value="UniProtKB-KW"/>
</dbReference>
<dbReference type="Proteomes" id="UP000294593">
    <property type="component" value="Unassembled WGS sequence"/>
</dbReference>
<dbReference type="PANTHER" id="PTHR48081:SF8">
    <property type="entry name" value="ALPHA_BETA HYDROLASE FOLD-3 DOMAIN-CONTAINING PROTEIN-RELATED"/>
    <property type="match status" value="1"/>
</dbReference>
<gene>
    <name evidence="4" type="ORF">EV672_101335</name>
</gene>
<dbReference type="InterPro" id="IPR050300">
    <property type="entry name" value="GDXG_lipolytic_enzyme"/>
</dbReference>
<keyword evidence="5" id="KW-1185">Reference proteome</keyword>
<evidence type="ECO:0000313" key="4">
    <source>
        <dbReference type="EMBL" id="TDP88190.1"/>
    </source>
</evidence>
<evidence type="ECO:0000259" key="3">
    <source>
        <dbReference type="Pfam" id="PF07859"/>
    </source>
</evidence>